<evidence type="ECO:0000256" key="5">
    <source>
        <dbReference type="ARBA" id="ARBA00022723"/>
    </source>
</evidence>
<dbReference type="Gene3D" id="3.40.50.1000">
    <property type="entry name" value="HAD superfamily/HAD-like"/>
    <property type="match status" value="1"/>
</dbReference>
<comment type="similarity">
    <text evidence="2">Belongs to the HAD-like hydrolase superfamily. SerB family.</text>
</comment>
<dbReference type="NCBIfam" id="TIGR01488">
    <property type="entry name" value="HAD-SF-IB"/>
    <property type="match status" value="1"/>
</dbReference>
<dbReference type="InterPro" id="IPR050582">
    <property type="entry name" value="HAD-like_SerB"/>
</dbReference>
<dbReference type="InterPro" id="IPR006385">
    <property type="entry name" value="HAD_hydro_SerB1"/>
</dbReference>
<accession>A0A5B0WTB4</accession>
<keyword evidence="5" id="KW-0479">Metal-binding</keyword>
<dbReference type="Pfam" id="PF12710">
    <property type="entry name" value="HAD"/>
    <property type="match status" value="1"/>
</dbReference>
<dbReference type="GO" id="GO:0004401">
    <property type="term" value="F:histidinol-phosphatase activity"/>
    <property type="evidence" value="ECO:0007669"/>
    <property type="project" value="UniProtKB-EC"/>
</dbReference>
<evidence type="ECO:0000256" key="3">
    <source>
        <dbReference type="ARBA" id="ARBA00013085"/>
    </source>
</evidence>
<sequence length="220" mass="24715">MALAIFDLDNTLIGGDSDHLWGEFLCDQQLVDADAFAERNDQFYEDYKAGQLDIHAYLRFALDPLKGQPREVLDNWHREFMTAKIEPIMLPKAHELIQQHRDRGDTLLIITATNEFITRPIANFLGVDELLASEAEQIDGVYTGEPAGIPSYKEGKITRLQQWLAGRDLSLAGACFYSDSHNDLPLLELVDHPVAVDPDETLLARAKEAGWPVISLRQAT</sequence>
<proteinExistence type="inferred from homology"/>
<evidence type="ECO:0000256" key="2">
    <source>
        <dbReference type="ARBA" id="ARBA00009184"/>
    </source>
</evidence>
<dbReference type="RefSeq" id="WP_149612327.1">
    <property type="nucleotide sequence ID" value="NZ_VTUX01000007.1"/>
</dbReference>
<dbReference type="EC" id="3.1.3.15" evidence="3"/>
<evidence type="ECO:0000256" key="10">
    <source>
        <dbReference type="ARBA" id="ARBA00053547"/>
    </source>
</evidence>
<comment type="function">
    <text evidence="10">Catalyzes the dephosphorylation of histidinol-phosphate to histidinol, the direct precursor of histidine.</text>
</comment>
<protein>
    <recommendedName>
        <fullName evidence="4">Histidinol-phosphatase</fullName>
        <ecNumber evidence="3">3.1.3.15</ecNumber>
    </recommendedName>
    <alternativeName>
        <fullName evidence="8">Histidinol-phosphate phosphatase</fullName>
    </alternativeName>
</protein>
<dbReference type="Gene3D" id="1.20.1440.100">
    <property type="entry name" value="SG protein - dephosphorylation function"/>
    <property type="match status" value="1"/>
</dbReference>
<name>A0A5B0WTB4_9GAMM</name>
<comment type="pathway">
    <text evidence="1">Amino-acid biosynthesis; L-histidine biosynthesis; L-histidine from 5-phospho-alpha-D-ribose 1-diphosphate: step 8/9.</text>
</comment>
<keyword evidence="6 11" id="KW-0378">Hydrolase</keyword>
<dbReference type="GO" id="GO:0046872">
    <property type="term" value="F:metal ion binding"/>
    <property type="evidence" value="ECO:0007669"/>
    <property type="project" value="UniProtKB-KW"/>
</dbReference>
<dbReference type="EMBL" id="VTUX01000007">
    <property type="protein sequence ID" value="KAA1189718.1"/>
    <property type="molecule type" value="Genomic_DNA"/>
</dbReference>
<dbReference type="InterPro" id="IPR023214">
    <property type="entry name" value="HAD_sf"/>
</dbReference>
<keyword evidence="7" id="KW-0460">Magnesium</keyword>
<evidence type="ECO:0000313" key="12">
    <source>
        <dbReference type="Proteomes" id="UP000323708"/>
    </source>
</evidence>
<comment type="catalytic activity">
    <reaction evidence="9">
        <text>L-histidinol phosphate + H2O = L-histidinol + phosphate</text>
        <dbReference type="Rhea" id="RHEA:14465"/>
        <dbReference type="ChEBI" id="CHEBI:15377"/>
        <dbReference type="ChEBI" id="CHEBI:43474"/>
        <dbReference type="ChEBI" id="CHEBI:57699"/>
        <dbReference type="ChEBI" id="CHEBI:57980"/>
        <dbReference type="EC" id="3.1.3.15"/>
    </reaction>
    <physiologicalReaction direction="left-to-right" evidence="9">
        <dbReference type="Rhea" id="RHEA:14466"/>
    </physiologicalReaction>
</comment>
<dbReference type="InterPro" id="IPR036412">
    <property type="entry name" value="HAD-like_sf"/>
</dbReference>
<organism evidence="11 12">
    <name type="scientific">Pseudohalioglobus sediminis</name>
    <dbReference type="NCBI Taxonomy" id="2606449"/>
    <lineage>
        <taxon>Bacteria</taxon>
        <taxon>Pseudomonadati</taxon>
        <taxon>Pseudomonadota</taxon>
        <taxon>Gammaproteobacteria</taxon>
        <taxon>Cellvibrionales</taxon>
        <taxon>Halieaceae</taxon>
        <taxon>Pseudohalioglobus</taxon>
    </lineage>
</organism>
<dbReference type="PANTHER" id="PTHR43344:SF13">
    <property type="entry name" value="PHOSPHATASE RV3661-RELATED"/>
    <property type="match status" value="1"/>
</dbReference>
<dbReference type="PANTHER" id="PTHR43344">
    <property type="entry name" value="PHOSPHOSERINE PHOSPHATASE"/>
    <property type="match status" value="1"/>
</dbReference>
<evidence type="ECO:0000256" key="9">
    <source>
        <dbReference type="ARBA" id="ARBA00052092"/>
    </source>
</evidence>
<dbReference type="NCBIfam" id="TIGR01490">
    <property type="entry name" value="HAD-SF-IB-hyp1"/>
    <property type="match status" value="1"/>
</dbReference>
<dbReference type="SUPFAM" id="SSF56784">
    <property type="entry name" value="HAD-like"/>
    <property type="match status" value="1"/>
</dbReference>
<evidence type="ECO:0000313" key="11">
    <source>
        <dbReference type="EMBL" id="KAA1189718.1"/>
    </source>
</evidence>
<dbReference type="FunFam" id="3.40.50.1000:FF:000025">
    <property type="entry name" value="HAD hydrolase, family IB"/>
    <property type="match status" value="1"/>
</dbReference>
<evidence type="ECO:0000256" key="7">
    <source>
        <dbReference type="ARBA" id="ARBA00022842"/>
    </source>
</evidence>
<gene>
    <name evidence="11" type="ORF">F0M18_15325</name>
</gene>
<dbReference type="AlphaFoldDB" id="A0A5B0WTB4"/>
<reference evidence="11 12" key="1">
    <citation type="submission" date="2019-09" db="EMBL/GenBank/DDBJ databases">
        <authorList>
            <person name="Chen X.-Y."/>
        </authorList>
    </citation>
    <scope>NUCLEOTIDE SEQUENCE [LARGE SCALE GENOMIC DNA]</scope>
    <source>
        <strain evidence="11 12">NY5</strain>
    </source>
</reference>
<evidence type="ECO:0000256" key="8">
    <source>
        <dbReference type="ARBA" id="ARBA00033209"/>
    </source>
</evidence>
<dbReference type="CDD" id="cd02612">
    <property type="entry name" value="HAD_PGPPase"/>
    <property type="match status" value="1"/>
</dbReference>
<dbReference type="Proteomes" id="UP000323708">
    <property type="component" value="Unassembled WGS sequence"/>
</dbReference>
<evidence type="ECO:0000256" key="1">
    <source>
        <dbReference type="ARBA" id="ARBA00004970"/>
    </source>
</evidence>
<keyword evidence="12" id="KW-1185">Reference proteome</keyword>
<comment type="caution">
    <text evidence="11">The sequence shown here is derived from an EMBL/GenBank/DDBJ whole genome shotgun (WGS) entry which is preliminary data.</text>
</comment>
<evidence type="ECO:0000256" key="4">
    <source>
        <dbReference type="ARBA" id="ARBA00021697"/>
    </source>
</evidence>
<evidence type="ECO:0000256" key="6">
    <source>
        <dbReference type="ARBA" id="ARBA00022801"/>
    </source>
</evidence>